<dbReference type="AlphaFoldDB" id="A0A401FUR8"/>
<proteinExistence type="predicted"/>
<dbReference type="Proteomes" id="UP000288096">
    <property type="component" value="Unassembled WGS sequence"/>
</dbReference>
<organism evidence="2 3">
    <name type="scientific">Desulfonema ishimotonii</name>
    <dbReference type="NCBI Taxonomy" id="45657"/>
    <lineage>
        <taxon>Bacteria</taxon>
        <taxon>Pseudomonadati</taxon>
        <taxon>Thermodesulfobacteriota</taxon>
        <taxon>Desulfobacteria</taxon>
        <taxon>Desulfobacterales</taxon>
        <taxon>Desulfococcaceae</taxon>
        <taxon>Desulfonema</taxon>
    </lineage>
</organism>
<dbReference type="GO" id="GO:0003824">
    <property type="term" value="F:catalytic activity"/>
    <property type="evidence" value="ECO:0007669"/>
    <property type="project" value="InterPro"/>
</dbReference>
<comment type="caution">
    <text evidence="2">The sequence shown here is derived from an EMBL/GenBank/DDBJ whole genome shotgun (WGS) entry which is preliminary data.</text>
</comment>
<name>A0A401FUR8_9BACT</name>
<dbReference type="EMBL" id="BEXT01000001">
    <property type="protein sequence ID" value="GBC60709.1"/>
    <property type="molecule type" value="Genomic_DNA"/>
</dbReference>
<dbReference type="OrthoDB" id="9802147at2"/>
<protein>
    <submittedName>
        <fullName evidence="2">Pyridoxal-dependent decarboxylase, exosortase A system-associated</fullName>
    </submittedName>
</protein>
<keyword evidence="3" id="KW-1185">Reference proteome</keyword>
<evidence type="ECO:0000313" key="2">
    <source>
        <dbReference type="EMBL" id="GBC60709.1"/>
    </source>
</evidence>
<accession>A0A401FUR8</accession>
<reference evidence="3" key="2">
    <citation type="submission" date="2019-01" db="EMBL/GenBank/DDBJ databases">
        <title>Genome sequence of Desulfonema ishimotonii strain Tokyo 01.</title>
        <authorList>
            <person name="Fukui M."/>
        </authorList>
    </citation>
    <scope>NUCLEOTIDE SEQUENCE [LARGE SCALE GENOMIC DNA]</scope>
    <source>
        <strain evidence="3">Tokyo 01</strain>
    </source>
</reference>
<dbReference type="Pfam" id="PF00278">
    <property type="entry name" value="Orn_DAP_Arg_deC"/>
    <property type="match status" value="1"/>
</dbReference>
<dbReference type="InterPro" id="IPR009006">
    <property type="entry name" value="Ala_racemase/Decarboxylase_C"/>
</dbReference>
<feature type="domain" description="Orn/DAP/Arg decarboxylase 2 C-terminal" evidence="1">
    <location>
        <begin position="24"/>
        <end position="64"/>
    </location>
</feature>
<evidence type="ECO:0000259" key="1">
    <source>
        <dbReference type="Pfam" id="PF00278"/>
    </source>
</evidence>
<dbReference type="InterPro" id="IPR022643">
    <property type="entry name" value="De-COase2_C"/>
</dbReference>
<dbReference type="Gene3D" id="2.40.37.10">
    <property type="entry name" value="Lyase, Ornithine Decarboxylase, Chain A, domain 1"/>
    <property type="match status" value="1"/>
</dbReference>
<gene>
    <name evidence="2" type="ORF">DENIS_1666</name>
</gene>
<sequence length="89" mass="9599">MGQVVRRNFELDILPGPGSETPASERLTLDVAGRLCTPQDVLATGIPWEKAVRPGDYIVFFNCGAYGLSASPVNFLGYPPPVQTLVHTI</sequence>
<reference evidence="3" key="1">
    <citation type="submission" date="2017-11" db="EMBL/GenBank/DDBJ databases">
        <authorList>
            <person name="Watanabe M."/>
            <person name="Kojima H."/>
        </authorList>
    </citation>
    <scope>NUCLEOTIDE SEQUENCE [LARGE SCALE GENOMIC DNA]</scope>
    <source>
        <strain evidence="3">Tokyo 01</strain>
    </source>
</reference>
<evidence type="ECO:0000313" key="3">
    <source>
        <dbReference type="Proteomes" id="UP000288096"/>
    </source>
</evidence>
<dbReference type="SUPFAM" id="SSF50621">
    <property type="entry name" value="Alanine racemase C-terminal domain-like"/>
    <property type="match status" value="1"/>
</dbReference>